<dbReference type="InterPro" id="IPR012674">
    <property type="entry name" value="Calycin"/>
</dbReference>
<comment type="caution">
    <text evidence="2">The sequence shown here is derived from an EMBL/GenBank/DDBJ whole genome shotgun (WGS) entry which is preliminary data.</text>
</comment>
<keyword evidence="3" id="KW-1185">Reference proteome</keyword>
<dbReference type="InterPro" id="IPR053892">
    <property type="entry name" value="MoaF-like"/>
</dbReference>
<dbReference type="Pfam" id="PF22036">
    <property type="entry name" value="MoaF_like"/>
    <property type="match status" value="1"/>
</dbReference>
<protein>
    <recommendedName>
        <fullName evidence="1">MoaF-like domain-containing protein</fullName>
    </recommendedName>
</protein>
<sequence length="109" mass="12505">MQTIDSKAYSKSRLEVKMNSITLQMFFETESKMTFTIIDGGEKIESGYTETAKTKIIKLRTNLFLITWKEISGAAISQVQDLENELVYTNITMPNGKFYQTKGTIKYIK</sequence>
<dbReference type="Proteomes" id="UP001485226">
    <property type="component" value="Unassembled WGS sequence"/>
</dbReference>
<dbReference type="RefSeq" id="WP_341688316.1">
    <property type="nucleotide sequence ID" value="NZ_JBBYHS010000001.1"/>
</dbReference>
<dbReference type="Gene3D" id="2.40.128.20">
    <property type="match status" value="1"/>
</dbReference>
<evidence type="ECO:0000259" key="1">
    <source>
        <dbReference type="Pfam" id="PF22036"/>
    </source>
</evidence>
<organism evidence="2 3">
    <name type="scientific">Flavobacterium calami</name>
    <dbReference type="NCBI Taxonomy" id="3139144"/>
    <lineage>
        <taxon>Bacteria</taxon>
        <taxon>Pseudomonadati</taxon>
        <taxon>Bacteroidota</taxon>
        <taxon>Flavobacteriia</taxon>
        <taxon>Flavobacteriales</taxon>
        <taxon>Flavobacteriaceae</taxon>
        <taxon>Flavobacterium</taxon>
    </lineage>
</organism>
<dbReference type="EMBL" id="JBBYHS010000001">
    <property type="protein sequence ID" value="MEL1252192.1"/>
    <property type="molecule type" value="Genomic_DNA"/>
</dbReference>
<name>A0ABU9IJ80_9FLAO</name>
<proteinExistence type="predicted"/>
<evidence type="ECO:0000313" key="3">
    <source>
        <dbReference type="Proteomes" id="UP001485226"/>
    </source>
</evidence>
<reference evidence="2 3" key="1">
    <citation type="submission" date="2024-04" db="EMBL/GenBank/DDBJ databases">
        <title>Flavobacterium sp. DGU38 16S ribosomal RNA gene Genome sequencing and assembly.</title>
        <authorList>
            <person name="Park S."/>
        </authorList>
    </citation>
    <scope>NUCLEOTIDE SEQUENCE [LARGE SCALE GENOMIC DNA]</scope>
    <source>
        <strain evidence="2 3">DGU38</strain>
    </source>
</reference>
<accession>A0ABU9IJ80</accession>
<feature type="domain" description="MoaF-like" evidence="1">
    <location>
        <begin position="13"/>
        <end position="106"/>
    </location>
</feature>
<evidence type="ECO:0000313" key="2">
    <source>
        <dbReference type="EMBL" id="MEL1252192.1"/>
    </source>
</evidence>
<gene>
    <name evidence="2" type="ORF">AAEO57_00280</name>
</gene>